<gene>
    <name evidence="2" type="ORF">R7U35_03785</name>
</gene>
<comment type="caution">
    <text evidence="2">The sequence shown here is derived from an EMBL/GenBank/DDBJ whole genome shotgun (WGS) entry which is preliminary data.</text>
</comment>
<evidence type="ECO:0000313" key="2">
    <source>
        <dbReference type="EMBL" id="MDW2893806.1"/>
    </source>
</evidence>
<dbReference type="SUPFAM" id="SSF57997">
    <property type="entry name" value="Tropomyosin"/>
    <property type="match status" value="1"/>
</dbReference>
<feature type="region of interest" description="Disordered" evidence="1">
    <location>
        <begin position="37"/>
        <end position="140"/>
    </location>
</feature>
<sequence length="596" mass="69225">MKNLSKYLFYLGFLSPFAVISCTSQIELVRTNPPKVEKNLPEVENTPPKVETDPSKVETNPPKVETDPSKVESNLPKVETNPPKVEKNLPEVETKLPEIEINPPKVETNEDDQKQPEKIDSLKPDSEETKDTTEKTTEKIQTDTAVKPEIKDDFESLEQTQPIFDFVQVNNKSVRNFRTDLLSDLERNDFKAQNNLVSNYSRYFLRNWENVVKKENQNTFLGQKNDNLKVYLLDRMNPNLVGDINAKQNHFAYFNRPALGNYYNLPWFGFNSDSIEQKRFSNIFTRNIRFATGTGIFLNANSEKAAFLTNAHVIHPGNTKIPFWKLMNKKVGHNQLNARLIKFLQYYDDFKIKELDNRILFRLFEQEEKLKNGVPSLPFSFQSNPKIDEYMENLYQNYFELAEWDNYDFDIAVFYFNYSKFINDVDKLIKYFSEHQQGFINSTYSLQNGKFQNFVDSFAEFKKYWQKISKFPPLKISDRIWDDGDFDYTTKIGMFWANNLFSKNVFKGVNFRRDNGDPRLIAANFFATNGPGASGSGIFNADGSLAFINRSILTVNGNVNSLFYDQFGLTSHLTSGIALRARNYNLVERILKLYVK</sequence>
<dbReference type="Proteomes" id="UP001286563">
    <property type="component" value="Unassembled WGS sequence"/>
</dbReference>
<protein>
    <recommendedName>
        <fullName evidence="4">Lipoprotein</fullName>
    </recommendedName>
</protein>
<organism evidence="2 3">
    <name type="scientific">Mesomycoplasma ovipneumoniae</name>
    <dbReference type="NCBI Taxonomy" id="29562"/>
    <lineage>
        <taxon>Bacteria</taxon>
        <taxon>Bacillati</taxon>
        <taxon>Mycoplasmatota</taxon>
        <taxon>Mycoplasmoidales</taxon>
        <taxon>Metamycoplasmataceae</taxon>
        <taxon>Mesomycoplasma</taxon>
    </lineage>
</organism>
<dbReference type="EMBL" id="JAWPFC010000019">
    <property type="protein sequence ID" value="MDW2893806.1"/>
    <property type="molecule type" value="Genomic_DNA"/>
</dbReference>
<accession>A0AAJ2P7P3</accession>
<evidence type="ECO:0000256" key="1">
    <source>
        <dbReference type="SAM" id="MobiDB-lite"/>
    </source>
</evidence>
<dbReference type="PROSITE" id="PS51257">
    <property type="entry name" value="PROKAR_LIPOPROTEIN"/>
    <property type="match status" value="1"/>
</dbReference>
<proteinExistence type="predicted"/>
<feature type="compositionally biased region" description="Basic and acidic residues" evidence="1">
    <location>
        <begin position="107"/>
        <end position="140"/>
    </location>
</feature>
<evidence type="ECO:0000313" key="3">
    <source>
        <dbReference type="Proteomes" id="UP001286563"/>
    </source>
</evidence>
<dbReference type="AlphaFoldDB" id="A0AAJ2P7P3"/>
<evidence type="ECO:0008006" key="4">
    <source>
        <dbReference type="Google" id="ProtNLM"/>
    </source>
</evidence>
<name>A0AAJ2P7P3_9BACT</name>
<feature type="compositionally biased region" description="Basic and acidic residues" evidence="1">
    <location>
        <begin position="84"/>
        <end position="98"/>
    </location>
</feature>
<dbReference type="NCBIfam" id="NF045845">
    <property type="entry name" value="Mhp366_Mhp367_fam"/>
    <property type="match status" value="1"/>
</dbReference>
<reference evidence="2" key="1">
    <citation type="submission" date="2023-10" db="EMBL/GenBank/DDBJ databases">
        <title>Genome sequences of Mycoplasma ovipneumoniae isolated from goats.</title>
        <authorList>
            <person name="Spergser J."/>
        </authorList>
    </citation>
    <scope>NUCLEOTIDE SEQUENCE</scope>
    <source>
        <strain evidence="2">168</strain>
    </source>
</reference>
<dbReference type="RefSeq" id="WP_318052585.1">
    <property type="nucleotide sequence ID" value="NZ_JAWPFA010000031.1"/>
</dbReference>